<organism evidence="7 8">
    <name type="scientific">Pedobacter roseus</name>
    <dbReference type="NCBI Taxonomy" id="336820"/>
    <lineage>
        <taxon>Bacteria</taxon>
        <taxon>Pseudomonadati</taxon>
        <taxon>Bacteroidota</taxon>
        <taxon>Sphingobacteriia</taxon>
        <taxon>Sphingobacteriales</taxon>
        <taxon>Sphingobacteriaceae</taxon>
        <taxon>Pedobacter</taxon>
    </lineage>
</organism>
<keyword evidence="2 5" id="KW-0274">FAD</keyword>
<comment type="domain">
    <text evidence="5">Consists of an N-terminal FAD-binding domain with a Rossman fold and a C-terminal substrate-binding domain.</text>
</comment>
<sequence length="386" mass="42937">MLLENKKIAIIGGGPGGLTLARLLQLKGVDVKVYERDLDPTIRVQGATLDLHFESGLKAIEKAGLMDAFKETYRPGADQGRIIDPQGNIIFDEHTETLNDDFDNEYFRPEIDRGPLRNLLLNSLEPCTVVWKSQFLTMEQVNGQWKITFKNGTTSTADLVIGADGANSKIRPFVTPIKASYAGIIILQGNVQHAESVIPNMHNLLNGGKIYVHGDGKALHISSKGDGSIDFYTSSKKDEQWIKNNGLDFSDHKGILEWFKREFTGWSEIWFELFEKASTPVILRPQYVVPLDQTWDAKPNVTLLGDAAHIMPPSGEGVNLAMLDALDLSEWLASHDVATLETAISAYEKKMLERAAEATQDSLEMADWMHADDAQEKMLKLLGRNT</sequence>
<dbReference type="GO" id="GO:0004497">
    <property type="term" value="F:monooxygenase activity"/>
    <property type="evidence" value="ECO:0007669"/>
    <property type="project" value="UniProtKB-UniRule"/>
</dbReference>
<evidence type="ECO:0000256" key="1">
    <source>
        <dbReference type="ARBA" id="ARBA00022630"/>
    </source>
</evidence>
<feature type="binding site" evidence="5">
    <location>
        <position position="113"/>
    </location>
    <ligand>
        <name>FAD</name>
        <dbReference type="ChEBI" id="CHEBI:57692"/>
    </ligand>
</feature>
<protein>
    <recommendedName>
        <fullName evidence="5">Flavin-dependent monooxygenase</fullName>
    </recommendedName>
    <alternativeName>
        <fullName evidence="5">TetX monooxygenase</fullName>
        <shortName evidence="5">TetX</shortName>
        <ecNumber evidence="5">1.14.13.-</ecNumber>
    </alternativeName>
</protein>
<feature type="binding site" evidence="5">
    <location>
        <position position="43"/>
    </location>
    <ligand>
        <name>NADPH</name>
        <dbReference type="ChEBI" id="CHEBI:57783"/>
    </ligand>
</feature>
<dbReference type="PANTHER" id="PTHR46972">
    <property type="entry name" value="MONOOXYGENASE ASQM-RELATED"/>
    <property type="match status" value="1"/>
</dbReference>
<dbReference type="KEGG" id="proe:H9L23_11155"/>
<dbReference type="RefSeq" id="WP_187595024.1">
    <property type="nucleotide sequence ID" value="NZ_CP060723.1"/>
</dbReference>
<comment type="subunit">
    <text evidence="5">Monomer.</text>
</comment>
<dbReference type="GO" id="GO:0071949">
    <property type="term" value="F:FAD binding"/>
    <property type="evidence" value="ECO:0007669"/>
    <property type="project" value="InterPro"/>
</dbReference>
<dbReference type="EMBL" id="CP060723">
    <property type="protein sequence ID" value="QNN44588.1"/>
    <property type="molecule type" value="Genomic_DNA"/>
</dbReference>
<evidence type="ECO:0000313" key="7">
    <source>
        <dbReference type="EMBL" id="QNN44588.1"/>
    </source>
</evidence>
<feature type="domain" description="FAD-binding" evidence="6">
    <location>
        <begin position="7"/>
        <end position="172"/>
    </location>
</feature>
<keyword evidence="5" id="KW-0963">Cytoplasm</keyword>
<dbReference type="InterPro" id="IPR043683">
    <property type="entry name" value="TetX_monooxygenase"/>
</dbReference>
<dbReference type="SUPFAM" id="SSF51905">
    <property type="entry name" value="FAD/NAD(P)-binding domain"/>
    <property type="match status" value="1"/>
</dbReference>
<keyword evidence="4 5" id="KW-0503">Monooxygenase</keyword>
<keyword evidence="5" id="KW-0521">NADP</keyword>
<dbReference type="Pfam" id="PF01494">
    <property type="entry name" value="FAD_binding_3"/>
    <property type="match status" value="2"/>
</dbReference>
<reference evidence="7 8" key="1">
    <citation type="submission" date="2020-08" db="EMBL/GenBank/DDBJ databases">
        <title>Genome sequence of Pedobacter roseus KACC 11594T.</title>
        <authorList>
            <person name="Hyun D.-W."/>
            <person name="Bae J.-W."/>
        </authorList>
    </citation>
    <scope>NUCLEOTIDE SEQUENCE [LARGE SCALE GENOMIC DNA]</scope>
    <source>
        <strain evidence="7 8">KACC 11594</strain>
    </source>
</reference>
<dbReference type="Gene3D" id="3.50.50.60">
    <property type="entry name" value="FAD/NAD(P)-binding domain"/>
    <property type="match status" value="1"/>
</dbReference>
<dbReference type="PRINTS" id="PR00420">
    <property type="entry name" value="RNGMNOXGNASE"/>
</dbReference>
<evidence type="ECO:0000256" key="4">
    <source>
        <dbReference type="ARBA" id="ARBA00023033"/>
    </source>
</evidence>
<proteinExistence type="inferred from homology"/>
<name>A0A7G9QML3_9SPHI</name>
<feature type="domain" description="FAD-binding" evidence="6">
    <location>
        <begin position="300"/>
        <end position="361"/>
    </location>
</feature>
<dbReference type="EC" id="1.14.13.-" evidence="5"/>
<evidence type="ECO:0000256" key="5">
    <source>
        <dbReference type="HAMAP-Rule" id="MF_00845"/>
    </source>
</evidence>
<keyword evidence="3 5" id="KW-0560">Oxidoreductase</keyword>
<evidence type="ECO:0000256" key="3">
    <source>
        <dbReference type="ARBA" id="ARBA00023002"/>
    </source>
</evidence>
<dbReference type="InterPro" id="IPR036188">
    <property type="entry name" value="FAD/NAD-bd_sf"/>
</dbReference>
<gene>
    <name evidence="7" type="ORF">H9L23_11155</name>
</gene>
<evidence type="ECO:0000259" key="6">
    <source>
        <dbReference type="Pfam" id="PF01494"/>
    </source>
</evidence>
<evidence type="ECO:0000256" key="2">
    <source>
        <dbReference type="ARBA" id="ARBA00022827"/>
    </source>
</evidence>
<comment type="subcellular location">
    <subcellularLocation>
        <location evidence="5">Cytoplasm</location>
    </subcellularLocation>
</comment>
<feature type="binding site" evidence="5">
    <location>
        <position position="50"/>
    </location>
    <ligand>
        <name>FAD</name>
        <dbReference type="ChEBI" id="CHEBI:57692"/>
    </ligand>
</feature>
<dbReference type="AlphaFoldDB" id="A0A7G9QML3"/>
<comment type="cofactor">
    <cofactor evidence="5">
        <name>FAD</name>
        <dbReference type="ChEBI" id="CHEBI:57692"/>
    </cofactor>
</comment>
<dbReference type="HAMAP" id="MF_00845">
    <property type="entry name" value="TetX_monooxygenase"/>
    <property type="match status" value="1"/>
</dbReference>
<dbReference type="GO" id="GO:0005737">
    <property type="term" value="C:cytoplasm"/>
    <property type="evidence" value="ECO:0007669"/>
    <property type="project" value="UniProtKB-SubCell"/>
</dbReference>
<dbReference type="InterPro" id="IPR002938">
    <property type="entry name" value="FAD-bd"/>
</dbReference>
<comment type="function">
    <text evidence="5">An FAD-requiring monooxygenase active on some tetracycline antibiotic derivatives, which leads to their inactivation. Hydroxylates carbon 11a of tetracycline and some analogs.</text>
</comment>
<keyword evidence="1 5" id="KW-0285">Flavoprotein</keyword>
<keyword evidence="5" id="KW-0547">Nucleotide-binding</keyword>
<dbReference type="Proteomes" id="UP000515806">
    <property type="component" value="Chromosome"/>
</dbReference>
<dbReference type="PANTHER" id="PTHR46972:SF1">
    <property type="entry name" value="FAD DEPENDENT OXIDOREDUCTASE DOMAIN-CONTAINING PROTEIN"/>
    <property type="match status" value="1"/>
</dbReference>
<dbReference type="GO" id="GO:0046677">
    <property type="term" value="P:response to antibiotic"/>
    <property type="evidence" value="ECO:0007669"/>
    <property type="project" value="InterPro"/>
</dbReference>
<keyword evidence="8" id="KW-1185">Reference proteome</keyword>
<comment type="catalytic activity">
    <reaction evidence="5">
        <text>a tetracycline + NADPH + O2 + H(+) = an 11a-hydroxytetracycline + NADP(+) + H2O</text>
        <dbReference type="Rhea" id="RHEA:61444"/>
        <dbReference type="ChEBI" id="CHEBI:15377"/>
        <dbReference type="ChEBI" id="CHEBI:15378"/>
        <dbReference type="ChEBI" id="CHEBI:15379"/>
        <dbReference type="ChEBI" id="CHEBI:57783"/>
        <dbReference type="ChEBI" id="CHEBI:58349"/>
        <dbReference type="ChEBI" id="CHEBI:144644"/>
        <dbReference type="ChEBI" id="CHEBI:144645"/>
    </reaction>
</comment>
<accession>A0A7G9QML3</accession>
<feature type="binding site" evidence="5">
    <location>
        <position position="306"/>
    </location>
    <ligand>
        <name>FAD</name>
        <dbReference type="ChEBI" id="CHEBI:57692"/>
    </ligand>
</feature>
<evidence type="ECO:0000313" key="8">
    <source>
        <dbReference type="Proteomes" id="UP000515806"/>
    </source>
</evidence>
<comment type="similarity">
    <text evidence="5">Belongs to the aromatic-ring hydroxylase family. TetX subfamily.</text>
</comment>